<feature type="chain" id="PRO_5027959897" description="Secreted protein" evidence="2">
    <location>
        <begin position="28"/>
        <end position="103"/>
    </location>
</feature>
<keyword evidence="2" id="KW-0732">Signal</keyword>
<sequence>MLRNFWLVIMVGLFLAGSLLWVAPSLAQTQGWTCPRGYAPGTGPGWRGGGPGYCGNFTAPANPQYGYGYGYGRQARNRARWNTPPAPANLNPQTQTPAPQSGN</sequence>
<comment type="caution">
    <text evidence="3">The sequence shown here is derived from an EMBL/GenBank/DDBJ whole genome shotgun (WGS) entry which is preliminary data.</text>
</comment>
<evidence type="ECO:0000256" key="2">
    <source>
        <dbReference type="SAM" id="SignalP"/>
    </source>
</evidence>
<evidence type="ECO:0000313" key="3">
    <source>
        <dbReference type="EMBL" id="HGF34697.1"/>
    </source>
</evidence>
<protein>
    <recommendedName>
        <fullName evidence="4">Secreted protein</fullName>
    </recommendedName>
</protein>
<dbReference type="AlphaFoldDB" id="A0A7C3UYS9"/>
<organism evidence="3">
    <name type="scientific">Desulfobacca acetoxidans</name>
    <dbReference type="NCBI Taxonomy" id="60893"/>
    <lineage>
        <taxon>Bacteria</taxon>
        <taxon>Pseudomonadati</taxon>
        <taxon>Thermodesulfobacteriota</taxon>
        <taxon>Desulfobaccia</taxon>
        <taxon>Desulfobaccales</taxon>
        <taxon>Desulfobaccaceae</taxon>
        <taxon>Desulfobacca</taxon>
    </lineage>
</organism>
<dbReference type="EMBL" id="DTMF01000248">
    <property type="protein sequence ID" value="HGF34697.1"/>
    <property type="molecule type" value="Genomic_DNA"/>
</dbReference>
<name>A0A7C3UYS9_9BACT</name>
<evidence type="ECO:0008006" key="4">
    <source>
        <dbReference type="Google" id="ProtNLM"/>
    </source>
</evidence>
<accession>A0A7C3UYS9</accession>
<feature type="compositionally biased region" description="Polar residues" evidence="1">
    <location>
        <begin position="90"/>
        <end position="103"/>
    </location>
</feature>
<feature type="region of interest" description="Disordered" evidence="1">
    <location>
        <begin position="78"/>
        <end position="103"/>
    </location>
</feature>
<evidence type="ECO:0000256" key="1">
    <source>
        <dbReference type="SAM" id="MobiDB-lite"/>
    </source>
</evidence>
<feature type="signal peptide" evidence="2">
    <location>
        <begin position="1"/>
        <end position="27"/>
    </location>
</feature>
<gene>
    <name evidence="3" type="ORF">ENW96_09965</name>
</gene>
<proteinExistence type="predicted"/>
<reference evidence="3" key="1">
    <citation type="journal article" date="2020" name="mSystems">
        <title>Genome- and Community-Level Interaction Insights into Carbon Utilization and Element Cycling Functions of Hydrothermarchaeota in Hydrothermal Sediment.</title>
        <authorList>
            <person name="Zhou Z."/>
            <person name="Liu Y."/>
            <person name="Xu W."/>
            <person name="Pan J."/>
            <person name="Luo Z.H."/>
            <person name="Li M."/>
        </authorList>
    </citation>
    <scope>NUCLEOTIDE SEQUENCE [LARGE SCALE GENOMIC DNA]</scope>
    <source>
        <strain evidence="3">SpSt-897</strain>
    </source>
</reference>